<dbReference type="PROSITE" id="PS51257">
    <property type="entry name" value="PROKAR_LIPOPROTEIN"/>
    <property type="match status" value="1"/>
</dbReference>
<dbReference type="OrthoDB" id="10510421at2759"/>
<gene>
    <name evidence="2" type="ORF">H310_08523</name>
</gene>
<proteinExistence type="predicted"/>
<evidence type="ECO:0000256" key="1">
    <source>
        <dbReference type="SAM" id="MobiDB-lite"/>
    </source>
</evidence>
<dbReference type="RefSeq" id="XP_008872534.1">
    <property type="nucleotide sequence ID" value="XM_008874312.1"/>
</dbReference>
<name>A0A024TZM4_9STRA</name>
<protein>
    <submittedName>
        <fullName evidence="2">Uncharacterized protein</fullName>
    </submittedName>
</protein>
<dbReference type="EMBL" id="KI913968">
    <property type="protein sequence ID" value="ETV99106.1"/>
    <property type="molecule type" value="Genomic_DNA"/>
</dbReference>
<accession>A0A024TZM4</accession>
<reference evidence="2" key="1">
    <citation type="submission" date="2013-12" db="EMBL/GenBank/DDBJ databases">
        <title>The Genome Sequence of Aphanomyces invadans NJM9701.</title>
        <authorList>
            <consortium name="The Broad Institute Genomics Platform"/>
            <person name="Russ C."/>
            <person name="Tyler B."/>
            <person name="van West P."/>
            <person name="Dieguez-Uribeondo J."/>
            <person name="Young S.K."/>
            <person name="Zeng Q."/>
            <person name="Gargeya S."/>
            <person name="Fitzgerald M."/>
            <person name="Abouelleil A."/>
            <person name="Alvarado L."/>
            <person name="Chapman S.B."/>
            <person name="Gainer-Dewar J."/>
            <person name="Goldberg J."/>
            <person name="Griggs A."/>
            <person name="Gujja S."/>
            <person name="Hansen M."/>
            <person name="Howarth C."/>
            <person name="Imamovic A."/>
            <person name="Ireland A."/>
            <person name="Larimer J."/>
            <person name="McCowan C."/>
            <person name="Murphy C."/>
            <person name="Pearson M."/>
            <person name="Poon T.W."/>
            <person name="Priest M."/>
            <person name="Roberts A."/>
            <person name="Saif S."/>
            <person name="Shea T."/>
            <person name="Sykes S."/>
            <person name="Wortman J."/>
            <person name="Nusbaum C."/>
            <person name="Birren B."/>
        </authorList>
    </citation>
    <scope>NUCLEOTIDE SEQUENCE [LARGE SCALE GENOMIC DNA]</scope>
    <source>
        <strain evidence="2">NJM9701</strain>
    </source>
</reference>
<dbReference type="VEuPathDB" id="FungiDB:H310_08523"/>
<organism evidence="2">
    <name type="scientific">Aphanomyces invadans</name>
    <dbReference type="NCBI Taxonomy" id="157072"/>
    <lineage>
        <taxon>Eukaryota</taxon>
        <taxon>Sar</taxon>
        <taxon>Stramenopiles</taxon>
        <taxon>Oomycota</taxon>
        <taxon>Saprolegniomycetes</taxon>
        <taxon>Saprolegniales</taxon>
        <taxon>Verrucalvaceae</taxon>
        <taxon>Aphanomyces</taxon>
    </lineage>
</organism>
<dbReference type="AlphaFoldDB" id="A0A024TZM4"/>
<evidence type="ECO:0000313" key="2">
    <source>
        <dbReference type="EMBL" id="ETV99106.1"/>
    </source>
</evidence>
<dbReference type="GeneID" id="20085573"/>
<sequence>MPFLKQPLSTHAATWVFFPPHFGATTSPVATSLSCCAERERRQRRPSFFSSLHAATDAGVRILYNTPSFVPACTSIVGGRVGIPLNTDEVAARRKMFRSRLRETLPMIHEDTFVCEDCHACTYRPDVVLGITNVQKVKPSQFRLEDPPSRALSVLPARKGKLPMQLNQKGRPSKNAFANFPTRQSPRV</sequence>
<feature type="region of interest" description="Disordered" evidence="1">
    <location>
        <begin position="164"/>
        <end position="188"/>
    </location>
</feature>